<evidence type="ECO:0000313" key="3">
    <source>
        <dbReference type="Proteomes" id="UP000053240"/>
    </source>
</evidence>
<gene>
    <name evidence="2" type="ORF">RR48_10929</name>
</gene>
<protein>
    <submittedName>
        <fullName evidence="2">Uncharacterized protein</fullName>
    </submittedName>
</protein>
<feature type="chain" id="PRO_5008265006" evidence="1">
    <location>
        <begin position="27"/>
        <end position="80"/>
    </location>
</feature>
<dbReference type="EMBL" id="KQ460615">
    <property type="protein sequence ID" value="KPJ13745.1"/>
    <property type="molecule type" value="Genomic_DNA"/>
</dbReference>
<sequence length="80" mass="9245">MEPRSKLRKVIFFCLLLSLFGMVAFGYFCPDQYGEEIAHSLMTNLSVRDYNTDRRCISIVTFGLKRFRLDVSDRPTCPSA</sequence>
<keyword evidence="1" id="KW-0732">Signal</keyword>
<reference evidence="2 3" key="1">
    <citation type="journal article" date="2015" name="Nat. Commun.">
        <title>Outbred genome sequencing and CRISPR/Cas9 gene editing in butterflies.</title>
        <authorList>
            <person name="Li X."/>
            <person name="Fan D."/>
            <person name="Zhang W."/>
            <person name="Liu G."/>
            <person name="Zhang L."/>
            <person name="Zhao L."/>
            <person name="Fang X."/>
            <person name="Chen L."/>
            <person name="Dong Y."/>
            <person name="Chen Y."/>
            <person name="Ding Y."/>
            <person name="Zhao R."/>
            <person name="Feng M."/>
            <person name="Zhu Y."/>
            <person name="Feng Y."/>
            <person name="Jiang X."/>
            <person name="Zhu D."/>
            <person name="Xiang H."/>
            <person name="Feng X."/>
            <person name="Li S."/>
            <person name="Wang J."/>
            <person name="Zhang G."/>
            <person name="Kronforst M.R."/>
            <person name="Wang W."/>
        </authorList>
    </citation>
    <scope>NUCLEOTIDE SEQUENCE [LARGE SCALE GENOMIC DNA]</scope>
    <source>
        <strain evidence="2">Ya'a_city_454_Pm</strain>
        <tissue evidence="2">Whole body</tissue>
    </source>
</reference>
<name>A0A194R913_PAPMA</name>
<evidence type="ECO:0000313" key="2">
    <source>
        <dbReference type="EMBL" id="KPJ13745.1"/>
    </source>
</evidence>
<dbReference type="STRING" id="76193.A0A194R913"/>
<dbReference type="AlphaFoldDB" id="A0A194R913"/>
<feature type="signal peptide" evidence="1">
    <location>
        <begin position="1"/>
        <end position="26"/>
    </location>
</feature>
<dbReference type="Proteomes" id="UP000053240">
    <property type="component" value="Unassembled WGS sequence"/>
</dbReference>
<evidence type="ECO:0000256" key="1">
    <source>
        <dbReference type="SAM" id="SignalP"/>
    </source>
</evidence>
<organism evidence="2 3">
    <name type="scientific">Papilio machaon</name>
    <name type="common">Old World swallowtail butterfly</name>
    <dbReference type="NCBI Taxonomy" id="76193"/>
    <lineage>
        <taxon>Eukaryota</taxon>
        <taxon>Metazoa</taxon>
        <taxon>Ecdysozoa</taxon>
        <taxon>Arthropoda</taxon>
        <taxon>Hexapoda</taxon>
        <taxon>Insecta</taxon>
        <taxon>Pterygota</taxon>
        <taxon>Neoptera</taxon>
        <taxon>Endopterygota</taxon>
        <taxon>Lepidoptera</taxon>
        <taxon>Glossata</taxon>
        <taxon>Ditrysia</taxon>
        <taxon>Papilionoidea</taxon>
        <taxon>Papilionidae</taxon>
        <taxon>Papilioninae</taxon>
        <taxon>Papilio</taxon>
    </lineage>
</organism>
<dbReference type="InParanoid" id="A0A194R913"/>
<keyword evidence="3" id="KW-1185">Reference proteome</keyword>
<accession>A0A194R913</accession>
<proteinExistence type="predicted"/>